<comment type="similarity">
    <text evidence="9">Belongs to the carbohydrate kinase PfkB family. Ribokinase subfamily.</text>
</comment>
<keyword evidence="4 9" id="KW-0418">Kinase</keyword>
<dbReference type="Proteomes" id="UP001162891">
    <property type="component" value="Chromosome"/>
</dbReference>
<feature type="binding site" evidence="9">
    <location>
        <position position="184"/>
    </location>
    <ligand>
        <name>ATP</name>
        <dbReference type="ChEBI" id="CHEBI:30616"/>
    </ligand>
</feature>
<name>A0ABM7X102_9BACT</name>
<keyword evidence="8 9" id="KW-0119">Carbohydrate metabolism</keyword>
<feature type="binding site" evidence="9">
    <location>
        <position position="246"/>
    </location>
    <ligand>
        <name>K(+)</name>
        <dbReference type="ChEBI" id="CHEBI:29103"/>
    </ligand>
</feature>
<dbReference type="InterPro" id="IPR011877">
    <property type="entry name" value="Ribokinase"/>
</dbReference>
<evidence type="ECO:0000313" key="13">
    <source>
        <dbReference type="Proteomes" id="UP001162891"/>
    </source>
</evidence>
<dbReference type="SUPFAM" id="SSF53613">
    <property type="entry name" value="Ribokinase-like"/>
    <property type="match status" value="1"/>
</dbReference>
<feature type="binding site" evidence="9">
    <location>
        <position position="248"/>
    </location>
    <ligand>
        <name>K(+)</name>
        <dbReference type="ChEBI" id="CHEBI:29103"/>
    </ligand>
</feature>
<feature type="binding site" evidence="9">
    <location>
        <begin position="13"/>
        <end position="15"/>
    </location>
    <ligand>
        <name>substrate</name>
    </ligand>
</feature>
<evidence type="ECO:0000256" key="9">
    <source>
        <dbReference type="HAMAP-Rule" id="MF_01987"/>
    </source>
</evidence>
<dbReference type="EC" id="2.7.1.15" evidence="9 10"/>
<dbReference type="HAMAP" id="MF_01987">
    <property type="entry name" value="Ribokinase"/>
    <property type="match status" value="1"/>
</dbReference>
<evidence type="ECO:0000256" key="2">
    <source>
        <dbReference type="ARBA" id="ARBA00022723"/>
    </source>
</evidence>
<feature type="binding site" evidence="9">
    <location>
        <position position="291"/>
    </location>
    <ligand>
        <name>K(+)</name>
        <dbReference type="ChEBI" id="CHEBI:29103"/>
    </ligand>
</feature>
<comment type="catalytic activity">
    <reaction evidence="9">
        <text>D-ribose + ATP = D-ribose 5-phosphate + ADP + H(+)</text>
        <dbReference type="Rhea" id="RHEA:13697"/>
        <dbReference type="ChEBI" id="CHEBI:15378"/>
        <dbReference type="ChEBI" id="CHEBI:30616"/>
        <dbReference type="ChEBI" id="CHEBI:47013"/>
        <dbReference type="ChEBI" id="CHEBI:78346"/>
        <dbReference type="ChEBI" id="CHEBI:456216"/>
        <dbReference type="EC" id="2.7.1.15"/>
    </reaction>
</comment>
<feature type="binding site" evidence="9">
    <location>
        <begin position="251"/>
        <end position="252"/>
    </location>
    <ligand>
        <name>ATP</name>
        <dbReference type="ChEBI" id="CHEBI:30616"/>
    </ligand>
</feature>
<feature type="binding site" evidence="9">
    <location>
        <begin position="41"/>
        <end position="45"/>
    </location>
    <ligand>
        <name>substrate</name>
    </ligand>
</feature>
<comment type="pathway">
    <text evidence="9">Carbohydrate metabolism; D-ribose degradation; D-ribose 5-phosphate from beta-D-ribopyranose: step 2/2.</text>
</comment>
<sequence length="303" mass="30322">MSAGDVVVVGSLNMDLVVRAPRLPAPGETILGGAFATVPGGKGGNQAVAAARLGARTAMVGRVGDDAFGRALRAGLEADGIDCAAVRDLRGEATGVALIVVDDDGRNGIVVAPGANARLAPDDVPEAVLAGASVVALQLEVPLAVVEATARRARALGRTVVLNPAPARPLPPALLADADLLVPNEIEAGMLTGVAVDSIDRAFDAGARLREQGAHTVLVTLGERGVVLVSAEGARHFPARSVKAVDTTAAGDTFIGGLCAALARGRPLPDAIGFAQAAAAISVTRPGAQPSIPWAREVVATAP</sequence>
<dbReference type="Gene3D" id="3.40.1190.20">
    <property type="match status" value="1"/>
</dbReference>
<keyword evidence="2 9" id="KW-0479">Metal-binding</keyword>
<dbReference type="PANTHER" id="PTHR10584">
    <property type="entry name" value="SUGAR KINASE"/>
    <property type="match status" value="1"/>
</dbReference>
<feature type="active site" description="Proton acceptor" evidence="9">
    <location>
        <position position="252"/>
    </location>
</feature>
<comment type="caution">
    <text evidence="9">Lacks conserved residue(s) required for the propagation of feature annotation.</text>
</comment>
<feature type="binding site" evidence="9">
    <location>
        <position position="282"/>
    </location>
    <ligand>
        <name>K(+)</name>
        <dbReference type="ChEBI" id="CHEBI:29103"/>
    </ligand>
</feature>
<feature type="binding site" evidence="9">
    <location>
        <begin position="220"/>
        <end position="225"/>
    </location>
    <ligand>
        <name>ATP</name>
        <dbReference type="ChEBI" id="CHEBI:30616"/>
    </ligand>
</feature>
<dbReference type="PANTHER" id="PTHR10584:SF166">
    <property type="entry name" value="RIBOKINASE"/>
    <property type="match status" value="1"/>
</dbReference>
<proteinExistence type="inferred from homology"/>
<evidence type="ECO:0000259" key="11">
    <source>
        <dbReference type="Pfam" id="PF00294"/>
    </source>
</evidence>
<dbReference type="InterPro" id="IPR002139">
    <property type="entry name" value="Ribo/fructo_kinase"/>
</dbReference>
<evidence type="ECO:0000256" key="8">
    <source>
        <dbReference type="ARBA" id="ARBA00023277"/>
    </source>
</evidence>
<evidence type="ECO:0000256" key="4">
    <source>
        <dbReference type="ARBA" id="ARBA00022777"/>
    </source>
</evidence>
<reference evidence="13" key="1">
    <citation type="journal article" date="2022" name="Int. J. Syst. Evol. Microbiol.">
        <title>Anaeromyxobacter oryzae sp. nov., Anaeromyxobacter diazotrophicus sp. nov. and Anaeromyxobacter paludicola sp. nov., isolated from paddy soils.</title>
        <authorList>
            <person name="Itoh H."/>
            <person name="Xu Z."/>
            <person name="Mise K."/>
            <person name="Masuda Y."/>
            <person name="Ushijima N."/>
            <person name="Hayakawa C."/>
            <person name="Shiratori Y."/>
            <person name="Senoo K."/>
        </authorList>
    </citation>
    <scope>NUCLEOTIDE SEQUENCE [LARGE SCALE GENOMIC DNA]</scope>
    <source>
        <strain evidence="13">Red232</strain>
    </source>
</reference>
<protein>
    <recommendedName>
        <fullName evidence="9 10">Ribokinase</fullName>
        <shortName evidence="9">RK</shortName>
        <ecNumber evidence="9 10">2.7.1.15</ecNumber>
    </recommendedName>
</protein>
<dbReference type="NCBIfam" id="TIGR02152">
    <property type="entry name" value="D_ribokin_bact"/>
    <property type="match status" value="1"/>
</dbReference>
<feature type="binding site" evidence="9">
    <location>
        <position position="252"/>
    </location>
    <ligand>
        <name>substrate</name>
    </ligand>
</feature>
<keyword evidence="7 9" id="KW-0630">Potassium</keyword>
<comment type="subcellular location">
    <subcellularLocation>
        <location evidence="9">Cytoplasm</location>
    </subcellularLocation>
</comment>
<comment type="subunit">
    <text evidence="9">Homodimer.</text>
</comment>
<feature type="binding site" evidence="9">
    <location>
        <position position="287"/>
    </location>
    <ligand>
        <name>K(+)</name>
        <dbReference type="ChEBI" id="CHEBI:29103"/>
    </ligand>
</feature>
<comment type="cofactor">
    <cofactor evidence="9">
        <name>Mg(2+)</name>
        <dbReference type="ChEBI" id="CHEBI:18420"/>
    </cofactor>
    <text evidence="9">Requires a divalent cation, most likely magnesium in vivo, as an electrophilic catalyst to aid phosphoryl group transfer. It is the chelate of the metal and the nucleotide that is the actual substrate.</text>
</comment>
<evidence type="ECO:0000256" key="10">
    <source>
        <dbReference type="NCBIfam" id="TIGR02152"/>
    </source>
</evidence>
<keyword evidence="6 9" id="KW-0460">Magnesium</keyword>
<dbReference type="Pfam" id="PF00294">
    <property type="entry name" value="PfkB"/>
    <property type="match status" value="1"/>
</dbReference>
<feature type="domain" description="Carbohydrate kinase PfkB" evidence="11">
    <location>
        <begin position="5"/>
        <end position="294"/>
    </location>
</feature>
<dbReference type="InterPro" id="IPR029056">
    <property type="entry name" value="Ribokinase-like"/>
</dbReference>
<evidence type="ECO:0000256" key="7">
    <source>
        <dbReference type="ARBA" id="ARBA00022958"/>
    </source>
</evidence>
<keyword evidence="5 9" id="KW-0067">ATP-binding</keyword>
<evidence type="ECO:0000256" key="5">
    <source>
        <dbReference type="ARBA" id="ARBA00022840"/>
    </source>
</evidence>
<comment type="function">
    <text evidence="9">Catalyzes the phosphorylation of ribose at O-5 in a reaction requiring ATP and magnesium. The resulting D-ribose-5-phosphate can then be used either for sythesis of nucleotides, histidine, and tryptophan, or as a component of the pentose phosphate pathway.</text>
</comment>
<dbReference type="CDD" id="cd01174">
    <property type="entry name" value="ribokinase"/>
    <property type="match status" value="1"/>
</dbReference>
<evidence type="ECO:0000313" key="12">
    <source>
        <dbReference type="EMBL" id="BDG05433.1"/>
    </source>
</evidence>
<comment type="activity regulation">
    <text evidence="9">Activated by a monovalent cation that binds near, but not in, the active site. The most likely occupant of the site in vivo is potassium. Ion binding induces a conformational change that may alter substrate affinity.</text>
</comment>
<keyword evidence="9" id="KW-0963">Cytoplasm</keyword>
<dbReference type="EMBL" id="AP025591">
    <property type="protein sequence ID" value="BDG05433.1"/>
    <property type="molecule type" value="Genomic_DNA"/>
</dbReference>
<feature type="binding site" evidence="9">
    <location>
        <position position="140"/>
    </location>
    <ligand>
        <name>substrate</name>
    </ligand>
</feature>
<keyword evidence="13" id="KW-1185">Reference proteome</keyword>
<dbReference type="RefSeq" id="WP_248354266.1">
    <property type="nucleotide sequence ID" value="NZ_AP025591.1"/>
</dbReference>
<keyword evidence="1 9" id="KW-0808">Transferase</keyword>
<evidence type="ECO:0000256" key="1">
    <source>
        <dbReference type="ARBA" id="ARBA00022679"/>
    </source>
</evidence>
<evidence type="ECO:0000256" key="6">
    <source>
        <dbReference type="ARBA" id="ARBA00022842"/>
    </source>
</evidence>
<accession>A0ABM7X102</accession>
<evidence type="ECO:0000256" key="3">
    <source>
        <dbReference type="ARBA" id="ARBA00022741"/>
    </source>
</evidence>
<keyword evidence="3 9" id="KW-0547">Nucleotide-binding</keyword>
<dbReference type="InterPro" id="IPR011611">
    <property type="entry name" value="PfkB_dom"/>
</dbReference>
<gene>
    <name evidence="12" type="primary">rbsK_2</name>
    <name evidence="9" type="synonym">rbsK</name>
    <name evidence="12" type="ORF">AMOR_44290</name>
</gene>
<feature type="binding site" evidence="9">
    <location>
        <position position="285"/>
    </location>
    <ligand>
        <name>K(+)</name>
        <dbReference type="ChEBI" id="CHEBI:29103"/>
    </ligand>
</feature>
<dbReference type="PRINTS" id="PR00990">
    <property type="entry name" value="RIBOKINASE"/>
</dbReference>
<organism evidence="12 13">
    <name type="scientific">Anaeromyxobacter oryzae</name>
    <dbReference type="NCBI Taxonomy" id="2918170"/>
    <lineage>
        <taxon>Bacteria</taxon>
        <taxon>Pseudomonadati</taxon>
        <taxon>Myxococcota</taxon>
        <taxon>Myxococcia</taxon>
        <taxon>Myxococcales</taxon>
        <taxon>Cystobacterineae</taxon>
        <taxon>Anaeromyxobacteraceae</taxon>
        <taxon>Anaeromyxobacter</taxon>
    </lineage>
</organism>